<dbReference type="RefSeq" id="WP_053030403.1">
    <property type="nucleotide sequence ID" value="NZ_CUEE01000007.1"/>
</dbReference>
<name>A0ABX2LVZ8_9STAP</name>
<evidence type="ECO:0000313" key="2">
    <source>
        <dbReference type="EMBL" id="NUI83147.1"/>
    </source>
</evidence>
<feature type="transmembrane region" description="Helical" evidence="1">
    <location>
        <begin position="136"/>
        <end position="156"/>
    </location>
</feature>
<keyword evidence="1" id="KW-0472">Membrane</keyword>
<feature type="transmembrane region" description="Helical" evidence="1">
    <location>
        <begin position="105"/>
        <end position="130"/>
    </location>
</feature>
<evidence type="ECO:0000256" key="1">
    <source>
        <dbReference type="SAM" id="Phobius"/>
    </source>
</evidence>
<gene>
    <name evidence="2" type="ORF">HUN84_10520</name>
</gene>
<dbReference type="GeneID" id="74186805"/>
<keyword evidence="3" id="KW-1185">Reference proteome</keyword>
<keyword evidence="1" id="KW-0812">Transmembrane</keyword>
<dbReference type="EMBL" id="JABVEG010000007">
    <property type="protein sequence ID" value="NUI83147.1"/>
    <property type="molecule type" value="Genomic_DNA"/>
</dbReference>
<feature type="transmembrane region" description="Helical" evidence="1">
    <location>
        <begin position="78"/>
        <end position="98"/>
    </location>
</feature>
<dbReference type="Proteomes" id="UP000610527">
    <property type="component" value="Unassembled WGS sequence"/>
</dbReference>
<organism evidence="2 3">
    <name type="scientific">Staphylococcus borealis</name>
    <dbReference type="NCBI Taxonomy" id="2742203"/>
    <lineage>
        <taxon>Bacteria</taxon>
        <taxon>Bacillati</taxon>
        <taxon>Bacillota</taxon>
        <taxon>Bacilli</taxon>
        <taxon>Bacillales</taxon>
        <taxon>Staphylococcaceae</taxon>
        <taxon>Staphylococcus</taxon>
    </lineage>
</organism>
<reference evidence="2 3" key="1">
    <citation type="submission" date="2020-06" db="EMBL/GenBank/DDBJ databases">
        <title>Staphylococcus borealis sp. nov. -A novel member of the Staphylococcaceae family isolated from skin and blood in humans.</title>
        <authorList>
            <person name="Pain M."/>
            <person name="Wolden R."/>
            <person name="Jaen-Luchoro D."/>
            <person name="Salva-Serra F."/>
            <person name="Iglesias B.P."/>
            <person name="Karlsson R."/>
            <person name="Klingenberg C."/>
            <person name="Cavanagh J.P."/>
        </authorList>
    </citation>
    <scope>NUCLEOTIDE SEQUENCE [LARGE SCALE GENOMIC DNA]</scope>
    <source>
        <strain evidence="2 3">58-22</strain>
    </source>
</reference>
<keyword evidence="1" id="KW-1133">Transmembrane helix</keyword>
<comment type="caution">
    <text evidence="2">The sequence shown here is derived from an EMBL/GenBank/DDBJ whole genome shotgun (WGS) entry which is preliminary data.</text>
</comment>
<accession>A0ABX2LVZ8</accession>
<dbReference type="Pfam" id="PF22564">
    <property type="entry name" value="HAAS"/>
    <property type="match status" value="1"/>
</dbReference>
<protein>
    <submittedName>
        <fullName evidence="2">DUF1700 domain-containing protein</fullName>
    </submittedName>
</protein>
<sequence length="185" mass="21323">MDKITFLNELELELDQLPREEKDKLMDDYENHFYEQETKGKSEKDIISDLREPHDIGKEVKAKEAISYAKVTPNLQNIVRAIMASLSLGVLSFFFIIIPIVIFLVILFGVFLFSVFLICLPLIIISMSIVKGIVDSFSNFLFSISYAGIGIVLFVLTMKITQNIYRLVLKYLTWYIQTVKGRIKQ</sequence>
<evidence type="ECO:0000313" key="3">
    <source>
        <dbReference type="Proteomes" id="UP000610527"/>
    </source>
</evidence>
<proteinExistence type="predicted"/>